<comment type="similarity">
    <text evidence="1">Belongs to the plant acyltransferase family.</text>
</comment>
<dbReference type="PANTHER" id="PTHR31623:SF17">
    <property type="entry name" value="F21J9.9"/>
    <property type="match status" value="1"/>
</dbReference>
<accession>A0A8K0GPX0</accession>
<evidence type="ECO:0000256" key="1">
    <source>
        <dbReference type="ARBA" id="ARBA00009861"/>
    </source>
</evidence>
<reference evidence="4" key="1">
    <citation type="submission" date="2020-03" db="EMBL/GenBank/DDBJ databases">
        <title>A high-quality chromosome-level genome assembly of a woody plant with both climbing and erect habits, Rhamnella rubrinervis.</title>
        <authorList>
            <person name="Lu Z."/>
            <person name="Yang Y."/>
            <person name="Zhu X."/>
            <person name="Sun Y."/>
        </authorList>
    </citation>
    <scope>NUCLEOTIDE SEQUENCE</scope>
    <source>
        <strain evidence="4">BYM</strain>
        <tissue evidence="4">Leaf</tissue>
    </source>
</reference>
<organism evidence="4 5">
    <name type="scientific">Rhamnella rubrinervis</name>
    <dbReference type="NCBI Taxonomy" id="2594499"/>
    <lineage>
        <taxon>Eukaryota</taxon>
        <taxon>Viridiplantae</taxon>
        <taxon>Streptophyta</taxon>
        <taxon>Embryophyta</taxon>
        <taxon>Tracheophyta</taxon>
        <taxon>Spermatophyta</taxon>
        <taxon>Magnoliopsida</taxon>
        <taxon>eudicotyledons</taxon>
        <taxon>Gunneridae</taxon>
        <taxon>Pentapetalae</taxon>
        <taxon>rosids</taxon>
        <taxon>fabids</taxon>
        <taxon>Rosales</taxon>
        <taxon>Rhamnaceae</taxon>
        <taxon>rhamnoid group</taxon>
        <taxon>Rhamneae</taxon>
        <taxon>Rhamnella</taxon>
    </lineage>
</organism>
<dbReference type="AlphaFoldDB" id="A0A8K0GPX0"/>
<evidence type="ECO:0000313" key="4">
    <source>
        <dbReference type="EMBL" id="KAF3434139.1"/>
    </source>
</evidence>
<dbReference type="Pfam" id="PF02458">
    <property type="entry name" value="Transferase"/>
    <property type="match status" value="1"/>
</dbReference>
<keyword evidence="2" id="KW-0808">Transferase</keyword>
<keyword evidence="3" id="KW-0012">Acyltransferase</keyword>
<dbReference type="PANTHER" id="PTHR31623">
    <property type="entry name" value="F21J9.9"/>
    <property type="match status" value="1"/>
</dbReference>
<name>A0A8K0GPX0_9ROSA</name>
<dbReference type="Gene3D" id="3.30.559.10">
    <property type="entry name" value="Chloramphenicol acetyltransferase-like domain"/>
    <property type="match status" value="2"/>
</dbReference>
<dbReference type="Proteomes" id="UP000796880">
    <property type="component" value="Unassembled WGS sequence"/>
</dbReference>
<sequence>MNSHIDIQFISKGFIKPSVPTPDHLRHYQLSYLDQIAPSSFMPMVLFYKSNLTRQELCNRFKKSLSEVLTFYYPLAGRVKSKLWVDCNDEGAFYLEADVKRKLPDVFDNLSSNEVLEKFLPPLEFGNSNGVPLAVQLTFFECGSMAMSVKVSHEISDGLSYFMFVNAWTAVARRGAGLIKPPVLGAANFFPPKEPSSLPSNPRIVKTIVTDRFYFDAAKIAELVNKYTDNTATGVGRPSRFEALSSFIWNRFMVSTQPAKLGDDIIYTVRTGVNIRPKMQPPLTENYFGNISVVAVSPVPSLEANHGNYNIASSLRNAVKQINPEFVKQLRNGKTVDTLQRMDNGKEIIPFVFTKLSRYPLHELDFGWGSPVYGGSAAFVIKNNVSFVETETRDGIEAFVSLSEDEMAKFVADKEMIPIRSTAKRGRKSESGSILARF</sequence>
<dbReference type="OrthoDB" id="671439at2759"/>
<comment type="caution">
    <text evidence="4">The sequence shown here is derived from an EMBL/GenBank/DDBJ whole genome shotgun (WGS) entry which is preliminary data.</text>
</comment>
<dbReference type="GO" id="GO:0016746">
    <property type="term" value="F:acyltransferase activity"/>
    <property type="evidence" value="ECO:0007669"/>
    <property type="project" value="UniProtKB-KW"/>
</dbReference>
<proteinExistence type="inferred from homology"/>
<evidence type="ECO:0000256" key="3">
    <source>
        <dbReference type="ARBA" id="ARBA00023315"/>
    </source>
</evidence>
<evidence type="ECO:0000256" key="2">
    <source>
        <dbReference type="ARBA" id="ARBA00022679"/>
    </source>
</evidence>
<evidence type="ECO:0000313" key="5">
    <source>
        <dbReference type="Proteomes" id="UP000796880"/>
    </source>
</evidence>
<dbReference type="InterPro" id="IPR023213">
    <property type="entry name" value="CAT-like_dom_sf"/>
</dbReference>
<gene>
    <name evidence="4" type="ORF">FNV43_RR25242</name>
</gene>
<keyword evidence="5" id="KW-1185">Reference proteome</keyword>
<dbReference type="EMBL" id="VOIH02000011">
    <property type="protein sequence ID" value="KAF3434139.1"/>
    <property type="molecule type" value="Genomic_DNA"/>
</dbReference>
<protein>
    <submittedName>
        <fullName evidence="4">Uncharacterized protein</fullName>
    </submittedName>
</protein>